<dbReference type="InterPro" id="IPR001001">
    <property type="entry name" value="DNA_polIII_beta"/>
</dbReference>
<sequence>HRVNMSFEASGESLDGTSLVIDTEITRYKWRGADGSFPDYEKLIPAEANVTAHLDTVEAGKAIASLKVLADSKSYPIDLHLNGGIVMSSPDDKGEVTMPADIEGGEVKVRIDGAFLTEALRACGGMVDLKLTDGKSPVLFVVDGYQLVVMPMLTADSQKPEGETQTAEPEPEAEDTEAEQAEAVAVVKAEKPKRSRKKEPVAVA</sequence>
<dbReference type="GO" id="GO:0009360">
    <property type="term" value="C:DNA polymerase III complex"/>
    <property type="evidence" value="ECO:0007669"/>
    <property type="project" value="InterPro"/>
</dbReference>
<evidence type="ECO:0000313" key="10">
    <source>
        <dbReference type="EMBL" id="GAI88880.1"/>
    </source>
</evidence>
<keyword evidence="6" id="KW-0235">DNA replication</keyword>
<dbReference type="GO" id="GO:0003677">
    <property type="term" value="F:DNA binding"/>
    <property type="evidence" value="ECO:0007669"/>
    <property type="project" value="UniProtKB-KW"/>
</dbReference>
<keyword evidence="8" id="KW-0238">DNA-binding</keyword>
<feature type="compositionally biased region" description="Acidic residues" evidence="9">
    <location>
        <begin position="169"/>
        <end position="180"/>
    </location>
</feature>
<evidence type="ECO:0000256" key="8">
    <source>
        <dbReference type="ARBA" id="ARBA00023125"/>
    </source>
</evidence>
<evidence type="ECO:0000256" key="4">
    <source>
        <dbReference type="ARBA" id="ARBA00022679"/>
    </source>
</evidence>
<dbReference type="SUPFAM" id="SSF55979">
    <property type="entry name" value="DNA clamp"/>
    <property type="match status" value="1"/>
</dbReference>
<feature type="region of interest" description="Disordered" evidence="9">
    <location>
        <begin position="156"/>
        <end position="204"/>
    </location>
</feature>
<dbReference type="PANTHER" id="PTHR30478:SF0">
    <property type="entry name" value="BETA SLIDING CLAMP"/>
    <property type="match status" value="1"/>
</dbReference>
<comment type="caution">
    <text evidence="10">The sequence shown here is derived from an EMBL/GenBank/DDBJ whole genome shotgun (WGS) entry which is preliminary data.</text>
</comment>
<comment type="subcellular location">
    <subcellularLocation>
        <location evidence="1">Cytoplasm</location>
    </subcellularLocation>
</comment>
<proteinExistence type="inferred from homology"/>
<evidence type="ECO:0000256" key="3">
    <source>
        <dbReference type="ARBA" id="ARBA00022490"/>
    </source>
</evidence>
<dbReference type="GO" id="GO:0003887">
    <property type="term" value="F:DNA-directed DNA polymerase activity"/>
    <property type="evidence" value="ECO:0007669"/>
    <property type="project" value="UniProtKB-KW"/>
</dbReference>
<evidence type="ECO:0000256" key="1">
    <source>
        <dbReference type="ARBA" id="ARBA00004496"/>
    </source>
</evidence>
<dbReference type="Gene3D" id="3.70.10.10">
    <property type="match status" value="1"/>
</dbReference>
<dbReference type="AlphaFoldDB" id="X1TMT6"/>
<keyword evidence="5" id="KW-0548">Nucleotidyltransferase</keyword>
<keyword evidence="7" id="KW-0239">DNA-directed DNA polymerase</keyword>
<evidence type="ECO:0000256" key="5">
    <source>
        <dbReference type="ARBA" id="ARBA00022695"/>
    </source>
</evidence>
<reference evidence="10" key="1">
    <citation type="journal article" date="2014" name="Front. Microbiol.">
        <title>High frequency of phylogenetically diverse reductive dehalogenase-homologous genes in deep subseafloor sedimentary metagenomes.</title>
        <authorList>
            <person name="Kawai M."/>
            <person name="Futagami T."/>
            <person name="Toyoda A."/>
            <person name="Takaki Y."/>
            <person name="Nishi S."/>
            <person name="Hori S."/>
            <person name="Arai W."/>
            <person name="Tsubouchi T."/>
            <person name="Morono Y."/>
            <person name="Uchiyama I."/>
            <person name="Ito T."/>
            <person name="Fujiyama A."/>
            <person name="Inagaki F."/>
            <person name="Takami H."/>
        </authorList>
    </citation>
    <scope>NUCLEOTIDE SEQUENCE</scope>
    <source>
        <strain evidence="10">Expedition CK06-06</strain>
    </source>
</reference>
<dbReference type="PANTHER" id="PTHR30478">
    <property type="entry name" value="DNA POLYMERASE III SUBUNIT BETA"/>
    <property type="match status" value="1"/>
</dbReference>
<dbReference type="GO" id="GO:0005737">
    <property type="term" value="C:cytoplasm"/>
    <property type="evidence" value="ECO:0007669"/>
    <property type="project" value="UniProtKB-SubCell"/>
</dbReference>
<dbReference type="GO" id="GO:0006271">
    <property type="term" value="P:DNA strand elongation involved in DNA replication"/>
    <property type="evidence" value="ECO:0007669"/>
    <property type="project" value="TreeGrafter"/>
</dbReference>
<name>X1TMT6_9ZZZZ</name>
<feature type="non-terminal residue" evidence="10">
    <location>
        <position position="1"/>
    </location>
</feature>
<evidence type="ECO:0000256" key="2">
    <source>
        <dbReference type="ARBA" id="ARBA00010752"/>
    </source>
</evidence>
<evidence type="ECO:0000256" key="7">
    <source>
        <dbReference type="ARBA" id="ARBA00022932"/>
    </source>
</evidence>
<gene>
    <name evidence="10" type="ORF">S12H4_36049</name>
</gene>
<evidence type="ECO:0000256" key="9">
    <source>
        <dbReference type="SAM" id="MobiDB-lite"/>
    </source>
</evidence>
<dbReference type="Gene3D" id="3.10.150.10">
    <property type="entry name" value="DNA Polymerase III, subunit A, domain 2"/>
    <property type="match status" value="1"/>
</dbReference>
<organism evidence="10">
    <name type="scientific">marine sediment metagenome</name>
    <dbReference type="NCBI Taxonomy" id="412755"/>
    <lineage>
        <taxon>unclassified sequences</taxon>
        <taxon>metagenomes</taxon>
        <taxon>ecological metagenomes</taxon>
    </lineage>
</organism>
<comment type="similarity">
    <text evidence="2">Belongs to the beta sliding clamp family.</text>
</comment>
<dbReference type="EMBL" id="BARW01021460">
    <property type="protein sequence ID" value="GAI88880.1"/>
    <property type="molecule type" value="Genomic_DNA"/>
</dbReference>
<dbReference type="InterPro" id="IPR046938">
    <property type="entry name" value="DNA_clamp_sf"/>
</dbReference>
<keyword evidence="4" id="KW-0808">Transferase</keyword>
<accession>X1TMT6</accession>
<protein>
    <submittedName>
        <fullName evidence="10">Uncharacterized protein</fullName>
    </submittedName>
</protein>
<evidence type="ECO:0000256" key="6">
    <source>
        <dbReference type="ARBA" id="ARBA00022705"/>
    </source>
</evidence>
<keyword evidence="3" id="KW-0963">Cytoplasm</keyword>